<keyword evidence="3" id="KW-1185">Reference proteome</keyword>
<dbReference type="Proteomes" id="UP000078113">
    <property type="component" value="Unassembled WGS sequence"/>
</dbReference>
<evidence type="ECO:0000256" key="1">
    <source>
        <dbReference type="SAM" id="MobiDB-lite"/>
    </source>
</evidence>
<protein>
    <submittedName>
        <fullName evidence="2">Uncharacterized protein</fullName>
    </submittedName>
</protein>
<sequence>MSASRAEYPVGRKVVGGSGHIDRVSSSFSDRTGSQSVLGPVRSGRGQRTNAPCRRNLCLPFLHGTDELEEGREILADGRIPVSSSDIEDVCLRGKVLVDRGGFETIAVRRRPRGPQADVENGRERSSFELIEGLGDVEAKFLKQSLDPLSLDKPDRGYL</sequence>
<dbReference type="AlphaFoldDB" id="A0A8X7N1K6"/>
<name>A0A8X7N1K6_9BASI</name>
<organism evidence="2 3">
    <name type="scientific">Tilletia walkeri</name>
    <dbReference type="NCBI Taxonomy" id="117179"/>
    <lineage>
        <taxon>Eukaryota</taxon>
        <taxon>Fungi</taxon>
        <taxon>Dikarya</taxon>
        <taxon>Basidiomycota</taxon>
        <taxon>Ustilaginomycotina</taxon>
        <taxon>Exobasidiomycetes</taxon>
        <taxon>Tilletiales</taxon>
        <taxon>Tilletiaceae</taxon>
        <taxon>Tilletia</taxon>
    </lineage>
</organism>
<proteinExistence type="predicted"/>
<accession>A0A8X7N1K6</accession>
<feature type="region of interest" description="Disordered" evidence="1">
    <location>
        <begin position="19"/>
        <end position="49"/>
    </location>
</feature>
<evidence type="ECO:0000313" key="3">
    <source>
        <dbReference type="Proteomes" id="UP000078113"/>
    </source>
</evidence>
<comment type="caution">
    <text evidence="2">The sequence shown here is derived from an EMBL/GenBank/DDBJ whole genome shotgun (WGS) entry which is preliminary data.</text>
</comment>
<feature type="compositionally biased region" description="Polar residues" evidence="1">
    <location>
        <begin position="24"/>
        <end position="37"/>
    </location>
</feature>
<dbReference type="EMBL" id="LWDG02000926">
    <property type="protein sequence ID" value="KAE8261739.1"/>
    <property type="molecule type" value="Genomic_DNA"/>
</dbReference>
<reference evidence="2" key="1">
    <citation type="submission" date="2016-04" db="EMBL/GenBank/DDBJ databases">
        <authorList>
            <person name="Nguyen H.D."/>
            <person name="Samba Siva P."/>
            <person name="Cullis J."/>
            <person name="Levesque C.A."/>
            <person name="Hambleton S."/>
        </authorList>
    </citation>
    <scope>NUCLEOTIDE SEQUENCE</scope>
    <source>
        <strain evidence="2">DAOMC 236422</strain>
    </source>
</reference>
<gene>
    <name evidence="2" type="ORF">A4X09_0g7611</name>
</gene>
<reference evidence="2" key="2">
    <citation type="journal article" date="2019" name="IMA Fungus">
        <title>Genome sequencing and comparison of five Tilletia species to identify candidate genes for the detection of regulated species infecting wheat.</title>
        <authorList>
            <person name="Nguyen H.D.T."/>
            <person name="Sultana T."/>
            <person name="Kesanakurti P."/>
            <person name="Hambleton S."/>
        </authorList>
    </citation>
    <scope>NUCLEOTIDE SEQUENCE</scope>
    <source>
        <strain evidence="2">DAOMC 236422</strain>
    </source>
</reference>
<evidence type="ECO:0000313" key="2">
    <source>
        <dbReference type="EMBL" id="KAE8261739.1"/>
    </source>
</evidence>